<dbReference type="PANTHER" id="PTHR34365:SF2">
    <property type="entry name" value="ENOLASE (DUF1399)"/>
    <property type="match status" value="1"/>
</dbReference>
<name>A0ABP0T9P3_9BRYO</name>
<evidence type="ECO:0000259" key="2">
    <source>
        <dbReference type="Pfam" id="PF25335"/>
    </source>
</evidence>
<protein>
    <recommendedName>
        <fullName evidence="2">GRPD C-terminal domain-containing protein</fullName>
    </recommendedName>
</protein>
<evidence type="ECO:0000313" key="3">
    <source>
        <dbReference type="EMBL" id="CAK9190440.1"/>
    </source>
</evidence>
<feature type="compositionally biased region" description="Low complexity" evidence="1">
    <location>
        <begin position="39"/>
        <end position="56"/>
    </location>
</feature>
<dbReference type="InterPro" id="IPR009836">
    <property type="entry name" value="GRDP-like"/>
</dbReference>
<sequence>MANLGEAVSPPPPPPPPAPHHHPSHAAAGSVEKQRRQQQEGQQQQQKSSSTSSSSSNSYVEELKCAQRVSISVDLVLAAKRELGFLRTIESLPFLHGGPAIYRAIRRYQEFWMPLALDLLLLPPLDVQWVWHCHCLNPVGYRDYCIKKYGRVINVPLLADLRSEMEAQERCKKLWTLHYPKEPFDITDTLSKLPPTLATSTAKVYPIDEFNAVDHEILELEELVGTVARQSSFYYQVSQPYMWEDSFLQVAKERYKCFLHMLSRSKGSSLCVPTFDIDLMWHAHQLSPIAYTKDTKALLGCIVDHDDTMERGPNTKLGHGFEDTIKLWESTFGTSYERAGSMYRGSKPVNLPAPRPPAPSESSSDSNYKALENMTIPVCIMMKVANAVALGKESSKDLFVRLKVLEAHKLLKLESCISLNNSGANLAQWEKLWLLQCEMRTKGVVIELRQSVEGCLQPLSKIKRKAGLKLTWQELLKTPMLSLDTAFSVKDKRFMNTNHLKQSSLQLHIGASITPAVQGAYLFKAVPDRVTDDKGRMLSNIMLRLNKYEPQIGRWISQTVLNHSGRECFVIRIRAAKGIWTKGGERPVGVDWNERIINVHEGGWTYIAKSIGTAPDKIAGSATPFAGELGQYKLSWALSTGETLIISRRMHDLDWERHLDFSLKVPGPGLACLINGRKLQYEVPGATSEDEEGFVTLIRYTQQTPQGKATALFNFKVSAMEVLPEESVLLVLLLCTATLRSIADFGGVTSGHIDKHRRVKENAPGLKDWGSVVLENANAQSDLAFWYYNVPDPASNEDEDGVGFSGPMGGACGSLARANTSEVQTNTPISAAVIDATAGEWGRRTGSGIPVNNPIQKT</sequence>
<dbReference type="Proteomes" id="UP001497512">
    <property type="component" value="Chromosome 1"/>
</dbReference>
<dbReference type="PANTHER" id="PTHR34365">
    <property type="entry name" value="ENOLASE (DUF1399)"/>
    <property type="match status" value="1"/>
</dbReference>
<dbReference type="InterPro" id="IPR057518">
    <property type="entry name" value="GRDP_C"/>
</dbReference>
<gene>
    <name evidence="3" type="ORF">CSSPTR1EN2_LOCUS891</name>
</gene>
<feature type="region of interest" description="Disordered" evidence="1">
    <location>
        <begin position="1"/>
        <end position="56"/>
    </location>
</feature>
<reference evidence="3 4" key="1">
    <citation type="submission" date="2024-02" db="EMBL/GenBank/DDBJ databases">
        <authorList>
            <consortium name="ELIXIR-Norway"/>
            <consortium name="Elixir Norway"/>
        </authorList>
    </citation>
    <scope>NUCLEOTIDE SEQUENCE [LARGE SCALE GENOMIC DNA]</scope>
</reference>
<feature type="compositionally biased region" description="Pro residues" evidence="1">
    <location>
        <begin position="9"/>
        <end position="18"/>
    </location>
</feature>
<dbReference type="EMBL" id="OZ019893">
    <property type="protein sequence ID" value="CAK9190440.1"/>
    <property type="molecule type" value="Genomic_DNA"/>
</dbReference>
<dbReference type="Pfam" id="PF25335">
    <property type="entry name" value="GRDP_C"/>
    <property type="match status" value="1"/>
</dbReference>
<evidence type="ECO:0000256" key="1">
    <source>
        <dbReference type="SAM" id="MobiDB-lite"/>
    </source>
</evidence>
<keyword evidence="4" id="KW-1185">Reference proteome</keyword>
<evidence type="ECO:0000313" key="4">
    <source>
        <dbReference type="Proteomes" id="UP001497512"/>
    </source>
</evidence>
<dbReference type="Pfam" id="PF07173">
    <property type="entry name" value="GRDP-like"/>
    <property type="match status" value="1"/>
</dbReference>
<accession>A0ABP0T9P3</accession>
<feature type="domain" description="GRPD C-terminal" evidence="2">
    <location>
        <begin position="560"/>
        <end position="722"/>
    </location>
</feature>
<organism evidence="3 4">
    <name type="scientific">Sphagnum troendelagicum</name>
    <dbReference type="NCBI Taxonomy" id="128251"/>
    <lineage>
        <taxon>Eukaryota</taxon>
        <taxon>Viridiplantae</taxon>
        <taxon>Streptophyta</taxon>
        <taxon>Embryophyta</taxon>
        <taxon>Bryophyta</taxon>
        <taxon>Sphagnophytina</taxon>
        <taxon>Sphagnopsida</taxon>
        <taxon>Sphagnales</taxon>
        <taxon>Sphagnaceae</taxon>
        <taxon>Sphagnum</taxon>
    </lineage>
</organism>
<proteinExistence type="predicted"/>
<feature type="region of interest" description="Disordered" evidence="1">
    <location>
        <begin position="346"/>
        <end position="366"/>
    </location>
</feature>